<dbReference type="RefSeq" id="WP_173035808.1">
    <property type="nucleotide sequence ID" value="NZ_AP022870.1"/>
</dbReference>
<feature type="region of interest" description="Disordered" evidence="1">
    <location>
        <begin position="1"/>
        <end position="21"/>
    </location>
</feature>
<reference evidence="2 3" key="1">
    <citation type="submission" date="2020-03" db="EMBL/GenBank/DDBJ databases">
        <title>Whole genome shotgun sequence of Phytohabitans flavus NBRC 107702.</title>
        <authorList>
            <person name="Komaki H."/>
            <person name="Tamura T."/>
        </authorList>
    </citation>
    <scope>NUCLEOTIDE SEQUENCE [LARGE SCALE GENOMIC DNA]</scope>
    <source>
        <strain evidence="2 3">NBRC 107702</strain>
    </source>
</reference>
<name>A0A6F8XPT0_9ACTN</name>
<proteinExistence type="predicted"/>
<reference evidence="2 3" key="2">
    <citation type="submission" date="2020-03" db="EMBL/GenBank/DDBJ databases">
        <authorList>
            <person name="Ichikawa N."/>
            <person name="Kimura A."/>
            <person name="Kitahashi Y."/>
            <person name="Uohara A."/>
        </authorList>
    </citation>
    <scope>NUCLEOTIDE SEQUENCE [LARGE SCALE GENOMIC DNA]</scope>
    <source>
        <strain evidence="2 3">NBRC 107702</strain>
    </source>
</reference>
<accession>A0A6F8XPT0</accession>
<gene>
    <name evidence="2" type="ORF">Pflav_022300</name>
</gene>
<dbReference type="EMBL" id="AP022870">
    <property type="protein sequence ID" value="BCB75820.1"/>
    <property type="molecule type" value="Genomic_DNA"/>
</dbReference>
<protein>
    <submittedName>
        <fullName evidence="2">Uncharacterized protein</fullName>
    </submittedName>
</protein>
<evidence type="ECO:0000313" key="2">
    <source>
        <dbReference type="EMBL" id="BCB75820.1"/>
    </source>
</evidence>
<evidence type="ECO:0000313" key="3">
    <source>
        <dbReference type="Proteomes" id="UP000502508"/>
    </source>
</evidence>
<dbReference type="KEGG" id="pfla:Pflav_022300"/>
<keyword evidence="3" id="KW-1185">Reference proteome</keyword>
<evidence type="ECO:0000256" key="1">
    <source>
        <dbReference type="SAM" id="MobiDB-lite"/>
    </source>
</evidence>
<dbReference type="Proteomes" id="UP000502508">
    <property type="component" value="Chromosome"/>
</dbReference>
<organism evidence="2 3">
    <name type="scientific">Phytohabitans flavus</name>
    <dbReference type="NCBI Taxonomy" id="1076124"/>
    <lineage>
        <taxon>Bacteria</taxon>
        <taxon>Bacillati</taxon>
        <taxon>Actinomycetota</taxon>
        <taxon>Actinomycetes</taxon>
        <taxon>Micromonosporales</taxon>
        <taxon>Micromonosporaceae</taxon>
    </lineage>
</organism>
<sequence>MGRAVGRLLSDRRRAATPSKSLRGRAMLAQLALGVIKLLGGPGSHELKPMAFASAFITSCVAGPPLPSMSMGVVGPGGSAAAGPATPTTAPTTRAQAPAMKLFSFMSSPFQG</sequence>
<dbReference type="AlphaFoldDB" id="A0A6F8XPT0"/>